<dbReference type="Proteomes" id="UP000316621">
    <property type="component" value="Chromosome 11"/>
</dbReference>
<dbReference type="EMBL" id="CM010725">
    <property type="protein sequence ID" value="RZC84074.1"/>
    <property type="molecule type" value="Genomic_DNA"/>
</dbReference>
<organism evidence="1 2">
    <name type="scientific">Papaver somniferum</name>
    <name type="common">Opium poppy</name>
    <dbReference type="NCBI Taxonomy" id="3469"/>
    <lineage>
        <taxon>Eukaryota</taxon>
        <taxon>Viridiplantae</taxon>
        <taxon>Streptophyta</taxon>
        <taxon>Embryophyta</taxon>
        <taxon>Tracheophyta</taxon>
        <taxon>Spermatophyta</taxon>
        <taxon>Magnoliopsida</taxon>
        <taxon>Ranunculales</taxon>
        <taxon>Papaveraceae</taxon>
        <taxon>Papaveroideae</taxon>
        <taxon>Papaver</taxon>
    </lineage>
</organism>
<proteinExistence type="predicted"/>
<sequence>MRFISKISKIMKNIDFIPKPFEKILNIFQESSIMYVAFVAVHSQVISRSFDASYAFC</sequence>
<evidence type="ECO:0000313" key="2">
    <source>
        <dbReference type="Proteomes" id="UP000316621"/>
    </source>
</evidence>
<keyword evidence="2" id="KW-1185">Reference proteome</keyword>
<gene>
    <name evidence="1" type="ORF">C5167_046858</name>
</gene>
<accession>A0A4Y7LF00</accession>
<protein>
    <submittedName>
        <fullName evidence="1">Uncharacterized protein</fullName>
    </submittedName>
</protein>
<evidence type="ECO:0000313" key="1">
    <source>
        <dbReference type="EMBL" id="RZC84074.1"/>
    </source>
</evidence>
<reference evidence="1 2" key="1">
    <citation type="journal article" date="2018" name="Science">
        <title>The opium poppy genome and morphinan production.</title>
        <authorList>
            <person name="Guo L."/>
            <person name="Winzer T."/>
            <person name="Yang X."/>
            <person name="Li Y."/>
            <person name="Ning Z."/>
            <person name="He Z."/>
            <person name="Teodor R."/>
            <person name="Lu Y."/>
            <person name="Bowser T.A."/>
            <person name="Graham I.A."/>
            <person name="Ye K."/>
        </authorList>
    </citation>
    <scope>NUCLEOTIDE SEQUENCE [LARGE SCALE GENOMIC DNA]</scope>
    <source>
        <strain evidence="2">cv. HN1</strain>
        <tissue evidence="1">Leaves</tissue>
    </source>
</reference>
<dbReference type="Gramene" id="RZC84074">
    <property type="protein sequence ID" value="RZC84074"/>
    <property type="gene ID" value="C5167_046858"/>
</dbReference>
<name>A0A4Y7LF00_PAPSO</name>
<dbReference type="AlphaFoldDB" id="A0A4Y7LF00"/>